<dbReference type="AlphaFoldDB" id="A0A939NI24"/>
<accession>A0A939NI24</accession>
<evidence type="ECO:0000313" key="2">
    <source>
        <dbReference type="Proteomes" id="UP000664477"/>
    </source>
</evidence>
<reference evidence="1" key="1">
    <citation type="submission" date="2021-03" db="EMBL/GenBank/DDBJ databases">
        <title>Molecular epidemiology and mechanisms of colistin and carbapenem resistance in Enterobacteriaceae from clinical isolates, the environment and porcine samples in Pretoria, South Africa.</title>
        <authorList>
            <person name="Bogoshi D."/>
            <person name="Mbelle N.M."/>
            <person name="Naidoo V."/>
            <person name="Osei Sekyere J."/>
        </authorList>
    </citation>
    <scope>NUCLEOTIDE SEQUENCE</scope>
    <source>
        <strain evidence="1">C052</strain>
    </source>
</reference>
<organism evidence="1 2">
    <name type="scientific">Providencia rettgeri</name>
    <dbReference type="NCBI Taxonomy" id="587"/>
    <lineage>
        <taxon>Bacteria</taxon>
        <taxon>Pseudomonadati</taxon>
        <taxon>Pseudomonadota</taxon>
        <taxon>Gammaproteobacteria</taxon>
        <taxon>Enterobacterales</taxon>
        <taxon>Morganellaceae</taxon>
        <taxon>Providencia</taxon>
    </lineage>
</organism>
<evidence type="ECO:0000313" key="1">
    <source>
        <dbReference type="EMBL" id="MBO1916612.1"/>
    </source>
</evidence>
<dbReference type="Pfam" id="PF06572">
    <property type="entry name" value="DUF1131"/>
    <property type="match status" value="1"/>
</dbReference>
<proteinExistence type="predicted"/>
<dbReference type="EMBL" id="JAGETQ010000166">
    <property type="protein sequence ID" value="MBO1916612.1"/>
    <property type="molecule type" value="Genomic_DNA"/>
</dbReference>
<dbReference type="InterPro" id="IPR010938">
    <property type="entry name" value="DUF1131"/>
</dbReference>
<dbReference type="Proteomes" id="UP000664477">
    <property type="component" value="Unassembled WGS sequence"/>
</dbReference>
<protein>
    <submittedName>
        <fullName evidence="1">DUF1131 family protein</fullName>
    </submittedName>
</protein>
<comment type="caution">
    <text evidence="1">The sequence shown here is derived from an EMBL/GenBank/DDBJ whole genome shotgun (WGS) entry which is preliminary data.</text>
</comment>
<gene>
    <name evidence="1" type="ORF">J4727_18290</name>
</gene>
<name>A0A939NI24_PRORE</name>
<sequence>MPSDDDLKTWKISQIIWHK</sequence>